<feature type="domain" description="Peptidase C1A papain C-terminal" evidence="5">
    <location>
        <begin position="161"/>
        <end position="377"/>
    </location>
</feature>
<proteinExistence type="inferred from homology"/>
<dbReference type="PANTHER" id="PTHR12411">
    <property type="entry name" value="CYSTEINE PROTEASE FAMILY C1-RELATED"/>
    <property type="match status" value="1"/>
</dbReference>
<reference evidence="7" key="1">
    <citation type="submission" date="2023-07" db="EMBL/GenBank/DDBJ databases">
        <title>A chromosome-level genome assembly of Lolium multiflorum.</title>
        <authorList>
            <person name="Chen Y."/>
            <person name="Copetti D."/>
            <person name="Kolliker R."/>
            <person name="Studer B."/>
        </authorList>
    </citation>
    <scope>NUCLEOTIDE SEQUENCE</scope>
    <source>
        <strain evidence="7">02402/16</strain>
        <tissue evidence="7">Leaf</tissue>
    </source>
</reference>
<evidence type="ECO:0000259" key="5">
    <source>
        <dbReference type="SMART" id="SM00645"/>
    </source>
</evidence>
<evidence type="ECO:0000313" key="7">
    <source>
        <dbReference type="EMBL" id="KAK1665647.1"/>
    </source>
</evidence>
<keyword evidence="2 4" id="KW-0732">Signal</keyword>
<dbReference type="Proteomes" id="UP001231189">
    <property type="component" value="Unassembled WGS sequence"/>
</dbReference>
<dbReference type="SUPFAM" id="SSF54001">
    <property type="entry name" value="Cysteine proteinases"/>
    <property type="match status" value="1"/>
</dbReference>
<name>A0AAD8WK79_LOLMU</name>
<dbReference type="InterPro" id="IPR013128">
    <property type="entry name" value="Peptidase_C1A"/>
</dbReference>
<evidence type="ECO:0000313" key="8">
    <source>
        <dbReference type="Proteomes" id="UP001231189"/>
    </source>
</evidence>
<dbReference type="GO" id="GO:0006508">
    <property type="term" value="P:proteolysis"/>
    <property type="evidence" value="ECO:0007669"/>
    <property type="project" value="InterPro"/>
</dbReference>
<dbReference type="SMART" id="SM00848">
    <property type="entry name" value="Inhibitor_I29"/>
    <property type="match status" value="1"/>
</dbReference>
<dbReference type="PROSITE" id="PS00639">
    <property type="entry name" value="THIOL_PROTEASE_HIS"/>
    <property type="match status" value="1"/>
</dbReference>
<evidence type="ECO:0000256" key="2">
    <source>
        <dbReference type="ARBA" id="ARBA00022729"/>
    </source>
</evidence>
<gene>
    <name evidence="7" type="ORF">QYE76_053806</name>
</gene>
<feature type="domain" description="Cathepsin propeptide inhibitor" evidence="6">
    <location>
        <begin position="50"/>
        <end position="107"/>
    </location>
</feature>
<feature type="chain" id="PRO_5042132221" evidence="4">
    <location>
        <begin position="31"/>
        <end position="381"/>
    </location>
</feature>
<dbReference type="CDD" id="cd02248">
    <property type="entry name" value="Peptidase_C1A"/>
    <property type="match status" value="1"/>
</dbReference>
<dbReference type="InterPro" id="IPR013201">
    <property type="entry name" value="Prot_inhib_I29"/>
</dbReference>
<dbReference type="Pfam" id="PF08246">
    <property type="entry name" value="Inhibitor_I29"/>
    <property type="match status" value="1"/>
</dbReference>
<dbReference type="Pfam" id="PF00112">
    <property type="entry name" value="Peptidase_C1"/>
    <property type="match status" value="1"/>
</dbReference>
<dbReference type="InterPro" id="IPR039417">
    <property type="entry name" value="Peptidase_C1A_papain-like"/>
</dbReference>
<keyword evidence="8" id="KW-1185">Reference proteome</keyword>
<evidence type="ECO:0000256" key="4">
    <source>
        <dbReference type="SAM" id="SignalP"/>
    </source>
</evidence>
<keyword evidence="3" id="KW-1015">Disulfide bond</keyword>
<comment type="caution">
    <text evidence="7">The sequence shown here is derived from an EMBL/GenBank/DDBJ whole genome shotgun (WGS) entry which is preliminary data.</text>
</comment>
<dbReference type="PRINTS" id="PR00705">
    <property type="entry name" value="PAPAIN"/>
</dbReference>
<comment type="similarity">
    <text evidence="1">Belongs to the peptidase C1 family.</text>
</comment>
<dbReference type="PROSITE" id="PS00139">
    <property type="entry name" value="THIOL_PROTEASE_CYS"/>
    <property type="match status" value="1"/>
</dbReference>
<protein>
    <submittedName>
        <fullName evidence="7">Uncharacterized protein</fullName>
    </submittedName>
</protein>
<dbReference type="InterPro" id="IPR000169">
    <property type="entry name" value="Pept_cys_AS"/>
</dbReference>
<organism evidence="7 8">
    <name type="scientific">Lolium multiflorum</name>
    <name type="common">Italian ryegrass</name>
    <name type="synonym">Lolium perenne subsp. multiflorum</name>
    <dbReference type="NCBI Taxonomy" id="4521"/>
    <lineage>
        <taxon>Eukaryota</taxon>
        <taxon>Viridiplantae</taxon>
        <taxon>Streptophyta</taxon>
        <taxon>Embryophyta</taxon>
        <taxon>Tracheophyta</taxon>
        <taxon>Spermatophyta</taxon>
        <taxon>Magnoliopsida</taxon>
        <taxon>Liliopsida</taxon>
        <taxon>Poales</taxon>
        <taxon>Poaceae</taxon>
        <taxon>BOP clade</taxon>
        <taxon>Pooideae</taxon>
        <taxon>Poodae</taxon>
        <taxon>Poeae</taxon>
        <taxon>Poeae Chloroplast Group 2 (Poeae type)</taxon>
        <taxon>Loliodinae</taxon>
        <taxon>Loliinae</taxon>
        <taxon>Lolium</taxon>
    </lineage>
</organism>
<sequence>MAPISSSSRLFGAWLVLVLVAATVVVDAAAAREGARSRRGALLPSAAVRHERWMAKFGRAYTDADEKAHRRKVFAANARHVDAVNRAGNRTYTLGLNQFSDLTDDEFLETHLGYLQHKLRPQEINNTAAAAAGVSKKGAALKDGHKKKKGAALKDSQLRYMPGSVDWRAQGAVTEIKNQGSCGSCWAFAAVAATEGLVKITTGELISMSEQQVLDCTGGISSCSGGDISAALRYVAASGGLQPEAAYAYVGQQGACRGFGATPNSAASVGAPQWAGLYGDEGVLEQLVASQPIAVAVEATDPDFRHYRSGVYAGSPSCGQRLNHAVTVVGYGADGVGQEYWVVKNQWGTRWGEAGYMRIARRSGASCGIATYAYYPTMGSF</sequence>
<accession>A0AAD8WK79</accession>
<dbReference type="SMART" id="SM00645">
    <property type="entry name" value="Pept_C1"/>
    <property type="match status" value="1"/>
</dbReference>
<dbReference type="InterPro" id="IPR000668">
    <property type="entry name" value="Peptidase_C1A_C"/>
</dbReference>
<evidence type="ECO:0000256" key="3">
    <source>
        <dbReference type="ARBA" id="ARBA00023157"/>
    </source>
</evidence>
<dbReference type="InterPro" id="IPR025660">
    <property type="entry name" value="Pept_his_AS"/>
</dbReference>
<feature type="signal peptide" evidence="4">
    <location>
        <begin position="1"/>
        <end position="30"/>
    </location>
</feature>
<dbReference type="AlphaFoldDB" id="A0AAD8WK79"/>
<dbReference type="FunFam" id="3.90.70.10:FF:000332">
    <property type="entry name" value="Cathepsin L1"/>
    <property type="match status" value="1"/>
</dbReference>
<evidence type="ECO:0000256" key="1">
    <source>
        <dbReference type="ARBA" id="ARBA00008455"/>
    </source>
</evidence>
<dbReference type="GO" id="GO:0008234">
    <property type="term" value="F:cysteine-type peptidase activity"/>
    <property type="evidence" value="ECO:0007669"/>
    <property type="project" value="InterPro"/>
</dbReference>
<dbReference type="InterPro" id="IPR038765">
    <property type="entry name" value="Papain-like_cys_pep_sf"/>
</dbReference>
<dbReference type="EMBL" id="JAUUTY010000003">
    <property type="protein sequence ID" value="KAK1665647.1"/>
    <property type="molecule type" value="Genomic_DNA"/>
</dbReference>
<evidence type="ECO:0000259" key="6">
    <source>
        <dbReference type="SMART" id="SM00848"/>
    </source>
</evidence>
<dbReference type="Gene3D" id="3.90.70.10">
    <property type="entry name" value="Cysteine proteinases"/>
    <property type="match status" value="1"/>
</dbReference>